<protein>
    <submittedName>
        <fullName evidence="1">Putative ovule protein</fullName>
    </submittedName>
</protein>
<dbReference type="AlphaFoldDB" id="A0A0V0HF90"/>
<dbReference type="EMBL" id="GEDG01020811">
    <property type="protein sequence ID" value="JAP18824.1"/>
    <property type="molecule type" value="Transcribed_RNA"/>
</dbReference>
<name>A0A0V0HF90_SOLCH</name>
<evidence type="ECO:0000313" key="1">
    <source>
        <dbReference type="EMBL" id="JAP18824.1"/>
    </source>
</evidence>
<organism evidence="1">
    <name type="scientific">Solanum chacoense</name>
    <name type="common">Chaco potato</name>
    <dbReference type="NCBI Taxonomy" id="4108"/>
    <lineage>
        <taxon>Eukaryota</taxon>
        <taxon>Viridiplantae</taxon>
        <taxon>Streptophyta</taxon>
        <taxon>Embryophyta</taxon>
        <taxon>Tracheophyta</taxon>
        <taxon>Spermatophyta</taxon>
        <taxon>Magnoliopsida</taxon>
        <taxon>eudicotyledons</taxon>
        <taxon>Gunneridae</taxon>
        <taxon>Pentapetalae</taxon>
        <taxon>asterids</taxon>
        <taxon>lamiids</taxon>
        <taxon>Solanales</taxon>
        <taxon>Solanaceae</taxon>
        <taxon>Solanoideae</taxon>
        <taxon>Solaneae</taxon>
        <taxon>Solanum</taxon>
    </lineage>
</organism>
<proteinExistence type="predicted"/>
<sequence>MTICPRDIKHFSHLSLLLVSHSPMIMFPRIHTGSRQWNLKLKLFRTITHGRLLVYQKESSPSDANRYTK</sequence>
<reference evidence="1" key="1">
    <citation type="submission" date="2015-12" db="EMBL/GenBank/DDBJ databases">
        <title>Gene expression during late stages of embryo sac development: a critical building block for successful pollen-pistil interactions.</title>
        <authorList>
            <person name="Liu Y."/>
            <person name="Joly V."/>
            <person name="Sabar M."/>
            <person name="Matton D.P."/>
        </authorList>
    </citation>
    <scope>NUCLEOTIDE SEQUENCE</scope>
</reference>
<accession>A0A0V0HF90</accession>